<dbReference type="PANTHER" id="PTHR37953">
    <property type="entry name" value="UPF0127 PROTEIN MJ1496"/>
    <property type="match status" value="1"/>
</dbReference>
<dbReference type="Proteomes" id="UP000518892">
    <property type="component" value="Unassembled WGS sequence"/>
</dbReference>
<sequence>MPEMPDPTRRRLLQALLLLPTVSLWGAPALAQEPRLPRVSVTLHGEAGPLRLRAEVARSLAERGRGLMGREHLPPDAGMLFLYERTQPSRNGFWMYRTRIPLDIAFIDETGRILEIHRMDPCTADAARDCPVTRPATAYRAALEVNAGYFEEKGVGPGDCVSWPGDGGECRRASMAADG</sequence>
<organism evidence="1 2">
    <name type="scientific">Halomonas stenophila</name>
    <dbReference type="NCBI Taxonomy" id="795312"/>
    <lineage>
        <taxon>Bacteria</taxon>
        <taxon>Pseudomonadati</taxon>
        <taxon>Pseudomonadota</taxon>
        <taxon>Gammaproteobacteria</taxon>
        <taxon>Oceanospirillales</taxon>
        <taxon>Halomonadaceae</taxon>
        <taxon>Halomonas</taxon>
    </lineage>
</organism>
<dbReference type="InterPro" id="IPR038695">
    <property type="entry name" value="Saro_0823-like_sf"/>
</dbReference>
<evidence type="ECO:0000313" key="1">
    <source>
        <dbReference type="EMBL" id="MBB3232279.1"/>
    </source>
</evidence>
<proteinExistence type="predicted"/>
<comment type="caution">
    <text evidence="1">The sequence shown here is derived from an EMBL/GenBank/DDBJ whole genome shotgun (WGS) entry which is preliminary data.</text>
</comment>
<dbReference type="InterPro" id="IPR003795">
    <property type="entry name" value="DUF192"/>
</dbReference>
<dbReference type="AlphaFoldDB" id="A0A7W5EVL7"/>
<dbReference type="Pfam" id="PF02643">
    <property type="entry name" value="DUF192"/>
    <property type="match status" value="1"/>
</dbReference>
<dbReference type="Gene3D" id="2.60.120.1140">
    <property type="entry name" value="Protein of unknown function DUF192"/>
    <property type="match status" value="1"/>
</dbReference>
<evidence type="ECO:0000313" key="2">
    <source>
        <dbReference type="Proteomes" id="UP000518892"/>
    </source>
</evidence>
<accession>A0A7W5EVL7</accession>
<dbReference type="PANTHER" id="PTHR37953:SF1">
    <property type="entry name" value="UPF0127 PROTEIN MJ1496"/>
    <property type="match status" value="1"/>
</dbReference>
<keyword evidence="2" id="KW-1185">Reference proteome</keyword>
<dbReference type="EMBL" id="JACHXR010000011">
    <property type="protein sequence ID" value="MBB3232279.1"/>
    <property type="molecule type" value="Genomic_DNA"/>
</dbReference>
<reference evidence="1 2" key="1">
    <citation type="submission" date="2020-08" db="EMBL/GenBank/DDBJ databases">
        <title>Genomic Encyclopedia of Type Strains, Phase III (KMG-III): the genomes of soil and plant-associated and newly described type strains.</title>
        <authorList>
            <person name="Whitman W."/>
        </authorList>
    </citation>
    <scope>NUCLEOTIDE SEQUENCE [LARGE SCALE GENOMIC DNA]</scope>
    <source>
        <strain evidence="1 2">CECT 7744</strain>
    </source>
</reference>
<name>A0A7W5EVL7_9GAMM</name>
<dbReference type="InterPro" id="IPR006311">
    <property type="entry name" value="TAT_signal"/>
</dbReference>
<evidence type="ECO:0008006" key="3">
    <source>
        <dbReference type="Google" id="ProtNLM"/>
    </source>
</evidence>
<protein>
    <recommendedName>
        <fullName evidence="3">DUF192 domain-containing protein</fullName>
    </recommendedName>
</protein>
<dbReference type="PROSITE" id="PS51318">
    <property type="entry name" value="TAT"/>
    <property type="match status" value="1"/>
</dbReference>
<gene>
    <name evidence="1" type="ORF">FHR97_003147</name>
</gene>